<feature type="compositionally biased region" description="Low complexity" evidence="1">
    <location>
        <begin position="84"/>
        <end position="98"/>
    </location>
</feature>
<evidence type="ECO:0000256" key="1">
    <source>
        <dbReference type="SAM" id="MobiDB-lite"/>
    </source>
</evidence>
<feature type="region of interest" description="Disordered" evidence="1">
    <location>
        <begin position="1"/>
        <end position="33"/>
    </location>
</feature>
<dbReference type="Proteomes" id="UP001501532">
    <property type="component" value="Unassembled WGS sequence"/>
</dbReference>
<dbReference type="EMBL" id="BAAAUF010000008">
    <property type="protein sequence ID" value="GAA3029581.1"/>
    <property type="molecule type" value="Genomic_DNA"/>
</dbReference>
<protein>
    <submittedName>
        <fullName evidence="2">Uncharacterized protein</fullName>
    </submittedName>
</protein>
<gene>
    <name evidence="2" type="ORF">GCM10010448_09460</name>
</gene>
<reference evidence="3" key="1">
    <citation type="journal article" date="2019" name="Int. J. Syst. Evol. Microbiol.">
        <title>The Global Catalogue of Microorganisms (GCM) 10K type strain sequencing project: providing services to taxonomists for standard genome sequencing and annotation.</title>
        <authorList>
            <consortium name="The Broad Institute Genomics Platform"/>
            <consortium name="The Broad Institute Genome Sequencing Center for Infectious Disease"/>
            <person name="Wu L."/>
            <person name="Ma J."/>
        </authorList>
    </citation>
    <scope>NUCLEOTIDE SEQUENCE [LARGE SCALE GENOMIC DNA]</scope>
    <source>
        <strain evidence="3">JCM 9091</strain>
    </source>
</reference>
<comment type="caution">
    <text evidence="2">The sequence shown here is derived from an EMBL/GenBank/DDBJ whole genome shotgun (WGS) entry which is preliminary data.</text>
</comment>
<name>A0ABP6L3L0_9ACTN</name>
<proteinExistence type="predicted"/>
<accession>A0ABP6L3L0</accession>
<sequence length="116" mass="11754">MVGDGAVHDGPDDGVQAGAVAAGREDTNAHSPKNLLHVSRDRTTLSGSIPATLPAAGGGAAPCVRQLDVPAHLCGPAVRRAGDARGTARCTGRRAGSAESFRVRSERGPRRAAARP</sequence>
<evidence type="ECO:0000313" key="3">
    <source>
        <dbReference type="Proteomes" id="UP001501532"/>
    </source>
</evidence>
<evidence type="ECO:0000313" key="2">
    <source>
        <dbReference type="EMBL" id="GAA3029581.1"/>
    </source>
</evidence>
<feature type="compositionally biased region" description="Low complexity" evidence="1">
    <location>
        <begin position="13"/>
        <end position="22"/>
    </location>
</feature>
<feature type="region of interest" description="Disordered" evidence="1">
    <location>
        <begin position="81"/>
        <end position="116"/>
    </location>
</feature>
<organism evidence="2 3">
    <name type="scientific">Streptomyces glomeratus</name>
    <dbReference type="NCBI Taxonomy" id="284452"/>
    <lineage>
        <taxon>Bacteria</taxon>
        <taxon>Bacillati</taxon>
        <taxon>Actinomycetota</taxon>
        <taxon>Actinomycetes</taxon>
        <taxon>Kitasatosporales</taxon>
        <taxon>Streptomycetaceae</taxon>
        <taxon>Streptomyces</taxon>
    </lineage>
</organism>
<keyword evidence="3" id="KW-1185">Reference proteome</keyword>
<feature type="compositionally biased region" description="Basic and acidic residues" evidence="1">
    <location>
        <begin position="1"/>
        <end position="11"/>
    </location>
</feature>